<comment type="caution">
    <text evidence="1">The sequence shown here is derived from an EMBL/GenBank/DDBJ whole genome shotgun (WGS) entry which is preliminary data.</text>
</comment>
<proteinExistence type="predicted"/>
<dbReference type="EMBL" id="JBGNUJ010000010">
    <property type="protein sequence ID" value="KAL3954766.1"/>
    <property type="molecule type" value="Genomic_DNA"/>
</dbReference>
<organism evidence="1 2">
    <name type="scientific">Purpureocillium lilacinum</name>
    <name type="common">Paecilomyces lilacinus</name>
    <dbReference type="NCBI Taxonomy" id="33203"/>
    <lineage>
        <taxon>Eukaryota</taxon>
        <taxon>Fungi</taxon>
        <taxon>Dikarya</taxon>
        <taxon>Ascomycota</taxon>
        <taxon>Pezizomycotina</taxon>
        <taxon>Sordariomycetes</taxon>
        <taxon>Hypocreomycetidae</taxon>
        <taxon>Hypocreales</taxon>
        <taxon>Ophiocordycipitaceae</taxon>
        <taxon>Purpureocillium</taxon>
    </lineage>
</organism>
<keyword evidence="2" id="KW-1185">Reference proteome</keyword>
<protein>
    <submittedName>
        <fullName evidence="1">Uncharacterized protein</fullName>
    </submittedName>
</protein>
<evidence type="ECO:0000313" key="2">
    <source>
        <dbReference type="Proteomes" id="UP001638806"/>
    </source>
</evidence>
<evidence type="ECO:0000313" key="1">
    <source>
        <dbReference type="EMBL" id="KAL3954766.1"/>
    </source>
</evidence>
<reference evidence="1" key="1">
    <citation type="submission" date="2024-12" db="EMBL/GenBank/DDBJ databases">
        <title>Comparative genomics and development of molecular markers within Purpureocillium lilacinum and among Purpureocillium species.</title>
        <authorList>
            <person name="Yeh Z.-Y."/>
            <person name="Ni N.-T."/>
            <person name="Lo P.-H."/>
            <person name="Mushyakhwo K."/>
            <person name="Lin C.-F."/>
            <person name="Nai Y.-S."/>
        </authorList>
    </citation>
    <scope>NUCLEOTIDE SEQUENCE</scope>
    <source>
        <strain evidence="1">NCHU-NPUST-175</strain>
    </source>
</reference>
<sequence length="262" mass="28173">MCEHLKSHSLASMDLEAVARSGPTGGYGHRRQGRLGLQWFQLPLIPAGLRRSAGNGRPGGNPGAGTWPVPKLARRTRVAANAGVHPTATKARPPNHGRLPPLPARAVRAPDCPPAPARDPPMGEEELQDPPQPPPFPFVPSRPSPLSSSSRRGPCRHWKGSRRHQHIHAWISGPACPHLLSRYLYINPTAPSPLPDVAAAATHTALHRQEPLASLANDRHRHRLSCPVAPPLAYRNGNEAHGQAGPKSCGAPFTKGTRTNNR</sequence>
<dbReference type="Proteomes" id="UP001638806">
    <property type="component" value="Unassembled WGS sequence"/>
</dbReference>
<gene>
    <name evidence="1" type="ORF">ACCO45_010329</name>
</gene>
<name>A0ACC4DEJ3_PURLI</name>
<accession>A0ACC4DEJ3</accession>